<protein>
    <submittedName>
        <fullName evidence="4">NADP-dependent 3-hydroxy acid dehydrogenase YdfG</fullName>
        <ecNumber evidence="4">1.1.1.-</ecNumber>
    </submittedName>
</protein>
<proteinExistence type="inferred from homology"/>
<dbReference type="PRINTS" id="PR00081">
    <property type="entry name" value="GDHRDH"/>
</dbReference>
<comment type="similarity">
    <text evidence="1 3">Belongs to the short-chain dehydrogenases/reductases (SDR) family.</text>
</comment>
<accession>A0A6N3CMN7</accession>
<dbReference type="PANTHER" id="PTHR42901:SF1">
    <property type="entry name" value="ALCOHOL DEHYDROGENASE"/>
    <property type="match status" value="1"/>
</dbReference>
<sequence length="254" mass="28587">MKKRIAIVTGASGGIGREFTKLMLQEDLDEIWTIARNKEKLLELKKDFGEKIVTISKDLTKIAELYSIEEMLKEEEIVVAYLVNNAGVAKMGSYKEFALKEIEDTVSINCSVMPMLCNLCIPYMKSGSRIINISSASSFQPLPYINLYAATKAFERSYSRSLNVELRGSGITSIAVCPSWVDTELLTKEINGEKVKFPGIVSADKVAIKALKDAKRGKDMSVCTLYVKWIHLLAKIFPQRIVIDTWTRKIKKYV</sequence>
<evidence type="ECO:0000256" key="2">
    <source>
        <dbReference type="ARBA" id="ARBA00023002"/>
    </source>
</evidence>
<evidence type="ECO:0000256" key="3">
    <source>
        <dbReference type="RuleBase" id="RU000363"/>
    </source>
</evidence>
<gene>
    <name evidence="4" type="primary">ydfG</name>
    <name evidence="4" type="ORF">CTLFYP3_01651</name>
</gene>
<dbReference type="RefSeq" id="WP_156626130.1">
    <property type="nucleotide sequence ID" value="NZ_CACRTO010000017.1"/>
</dbReference>
<dbReference type="CDD" id="cd05233">
    <property type="entry name" value="SDR_c"/>
    <property type="match status" value="1"/>
</dbReference>
<keyword evidence="2 4" id="KW-0560">Oxidoreductase</keyword>
<dbReference type="PANTHER" id="PTHR42901">
    <property type="entry name" value="ALCOHOL DEHYDROGENASE"/>
    <property type="match status" value="1"/>
</dbReference>
<evidence type="ECO:0000313" key="4">
    <source>
        <dbReference type="EMBL" id="VYU17112.1"/>
    </source>
</evidence>
<dbReference type="Gene3D" id="3.40.50.720">
    <property type="entry name" value="NAD(P)-binding Rossmann-like Domain"/>
    <property type="match status" value="1"/>
</dbReference>
<dbReference type="EMBL" id="CACRTO010000017">
    <property type="protein sequence ID" value="VYU17112.1"/>
    <property type="molecule type" value="Genomic_DNA"/>
</dbReference>
<dbReference type="EC" id="1.1.1.-" evidence="4"/>
<name>A0A6N3CMN7_9CLOT</name>
<dbReference type="Pfam" id="PF00106">
    <property type="entry name" value="adh_short"/>
    <property type="match status" value="1"/>
</dbReference>
<organism evidence="4">
    <name type="scientific">Clostridium tertium</name>
    <dbReference type="NCBI Taxonomy" id="1559"/>
    <lineage>
        <taxon>Bacteria</taxon>
        <taxon>Bacillati</taxon>
        <taxon>Bacillota</taxon>
        <taxon>Clostridia</taxon>
        <taxon>Eubacteriales</taxon>
        <taxon>Clostridiaceae</taxon>
        <taxon>Clostridium</taxon>
    </lineage>
</organism>
<dbReference type="SUPFAM" id="SSF51735">
    <property type="entry name" value="NAD(P)-binding Rossmann-fold domains"/>
    <property type="match status" value="1"/>
</dbReference>
<dbReference type="PRINTS" id="PR00080">
    <property type="entry name" value="SDRFAMILY"/>
</dbReference>
<dbReference type="InterPro" id="IPR036291">
    <property type="entry name" value="NAD(P)-bd_dom_sf"/>
</dbReference>
<evidence type="ECO:0000256" key="1">
    <source>
        <dbReference type="ARBA" id="ARBA00006484"/>
    </source>
</evidence>
<dbReference type="AlphaFoldDB" id="A0A6N3CMN7"/>
<dbReference type="InterPro" id="IPR002347">
    <property type="entry name" value="SDR_fam"/>
</dbReference>
<reference evidence="4" key="1">
    <citation type="submission" date="2019-11" db="EMBL/GenBank/DDBJ databases">
        <authorList>
            <person name="Feng L."/>
        </authorList>
    </citation>
    <scope>NUCLEOTIDE SEQUENCE</scope>
    <source>
        <strain evidence="4">CTertiumLFYP3</strain>
    </source>
</reference>
<dbReference type="GO" id="GO:0016491">
    <property type="term" value="F:oxidoreductase activity"/>
    <property type="evidence" value="ECO:0007669"/>
    <property type="project" value="UniProtKB-KW"/>
</dbReference>